<evidence type="ECO:0000256" key="3">
    <source>
        <dbReference type="ARBA" id="ARBA00022801"/>
    </source>
</evidence>
<sequence length="481" mass="51092">MHFIQLAALAATPLLASAAPSNLEVRQSVQKVTVNPATKYQTMDGFGFSAAFQRANLIVNLKEPKQTEVLDLLFNTTTGAGFSILRNGIGSSKDSSKDYMNTILPTCPSSATGTPDYKWDGKDSGQLFLSQKAVSYGVNTFYANAWSAPGCMKTNNNDANGGTLCGISGAKCSSGDWKQAYADYLVKYVQVYAENGVKVTHLGFLNEPDLTTSYASMLSSGTQAAEFIKVLRPTLDKANLTSIGINCCEATGWSVTSQHASQLKSAGALDMVYAITSHEYTSRISGTLSTEARAWQTEYSDLNGGWSTAWYSNGGSGDGFTWANTVFNGVVNSNLSAYLFWEGVQDRATNNNNNEKLILIDGQKYDVSKRLWAFAQWRLVRPGAVRIAASSGSNLKSAAFANPDGSVAVVVINSASGTQNVGISVSGAAVASPKVRAWYTDNSHDMSETEVTVGSDGTASASVTGRGMISFLVTARNASAV</sequence>
<comment type="caution">
    <text evidence="7">The sequence shown here is derived from an EMBL/GenBank/DDBJ whole genome shotgun (WGS) entry which is preliminary data.</text>
</comment>
<dbReference type="PANTHER" id="PTHR11069:SF23">
    <property type="entry name" value="LYSOSOMAL ACID GLUCOSYLCERAMIDASE"/>
    <property type="match status" value="1"/>
</dbReference>
<dbReference type="SUPFAM" id="SSF51445">
    <property type="entry name" value="(Trans)glycosidases"/>
    <property type="match status" value="1"/>
</dbReference>
<evidence type="ECO:0000256" key="2">
    <source>
        <dbReference type="ARBA" id="ARBA00022729"/>
    </source>
</evidence>
<evidence type="ECO:0000256" key="1">
    <source>
        <dbReference type="ARBA" id="ARBA00005382"/>
    </source>
</evidence>
<dbReference type="GO" id="GO:0004348">
    <property type="term" value="F:glucosylceramidase activity"/>
    <property type="evidence" value="ECO:0007669"/>
    <property type="project" value="InterPro"/>
</dbReference>
<protein>
    <submittedName>
        <fullName evidence="7">Glycoside hydrolase superfamily</fullName>
    </submittedName>
</protein>
<dbReference type="OrthoDB" id="2012278at2759"/>
<dbReference type="AlphaFoldDB" id="A0A7C8I0H6"/>
<name>A0A7C8I0H6_9PLEO</name>
<evidence type="ECO:0000313" key="8">
    <source>
        <dbReference type="Proteomes" id="UP000481861"/>
    </source>
</evidence>
<dbReference type="InterPro" id="IPR033452">
    <property type="entry name" value="GH30_C"/>
</dbReference>
<evidence type="ECO:0000259" key="6">
    <source>
        <dbReference type="Pfam" id="PF17189"/>
    </source>
</evidence>
<keyword evidence="8" id="KW-1185">Reference proteome</keyword>
<accession>A0A7C8I0H6</accession>
<dbReference type="InterPro" id="IPR001139">
    <property type="entry name" value="Glyco_hydro_30"/>
</dbReference>
<comment type="similarity">
    <text evidence="1">Belongs to the glycosyl hydrolase 30 family.</text>
</comment>
<keyword evidence="3 7" id="KW-0378">Hydrolase</keyword>
<organism evidence="7 8">
    <name type="scientific">Massariosphaeria phaeospora</name>
    <dbReference type="NCBI Taxonomy" id="100035"/>
    <lineage>
        <taxon>Eukaryota</taxon>
        <taxon>Fungi</taxon>
        <taxon>Dikarya</taxon>
        <taxon>Ascomycota</taxon>
        <taxon>Pezizomycotina</taxon>
        <taxon>Dothideomycetes</taxon>
        <taxon>Pleosporomycetidae</taxon>
        <taxon>Pleosporales</taxon>
        <taxon>Pleosporales incertae sedis</taxon>
        <taxon>Massariosphaeria</taxon>
    </lineage>
</organism>
<dbReference type="Pfam" id="PF17189">
    <property type="entry name" value="Glyco_hydro_30C"/>
    <property type="match status" value="1"/>
</dbReference>
<evidence type="ECO:0000259" key="5">
    <source>
        <dbReference type="Pfam" id="PF02057"/>
    </source>
</evidence>
<feature type="domain" description="Glycosyl hydrolase family 30 beta sandwich" evidence="6">
    <location>
        <begin position="383"/>
        <end position="431"/>
    </location>
</feature>
<dbReference type="SUPFAM" id="SSF51011">
    <property type="entry name" value="Glycosyl hydrolase domain"/>
    <property type="match status" value="1"/>
</dbReference>
<dbReference type="Gene3D" id="3.20.20.80">
    <property type="entry name" value="Glycosidases"/>
    <property type="match status" value="1"/>
</dbReference>
<feature type="signal peptide" evidence="4">
    <location>
        <begin position="1"/>
        <end position="18"/>
    </location>
</feature>
<dbReference type="InterPro" id="IPR017853">
    <property type="entry name" value="GH"/>
</dbReference>
<dbReference type="PANTHER" id="PTHR11069">
    <property type="entry name" value="GLUCOSYLCERAMIDASE"/>
    <property type="match status" value="1"/>
</dbReference>
<reference evidence="7 8" key="1">
    <citation type="submission" date="2020-01" db="EMBL/GenBank/DDBJ databases">
        <authorList>
            <consortium name="DOE Joint Genome Institute"/>
            <person name="Haridas S."/>
            <person name="Albert R."/>
            <person name="Binder M."/>
            <person name="Bloem J."/>
            <person name="Labutti K."/>
            <person name="Salamov A."/>
            <person name="Andreopoulos B."/>
            <person name="Baker S.E."/>
            <person name="Barry K."/>
            <person name="Bills G."/>
            <person name="Bluhm B.H."/>
            <person name="Cannon C."/>
            <person name="Castanera R."/>
            <person name="Culley D.E."/>
            <person name="Daum C."/>
            <person name="Ezra D."/>
            <person name="Gonzalez J.B."/>
            <person name="Henrissat B."/>
            <person name="Kuo A."/>
            <person name="Liang C."/>
            <person name="Lipzen A."/>
            <person name="Lutzoni F."/>
            <person name="Magnuson J."/>
            <person name="Mondo S."/>
            <person name="Nolan M."/>
            <person name="Ohm R."/>
            <person name="Pangilinan J."/>
            <person name="Park H.-J.H."/>
            <person name="Ramirez L."/>
            <person name="Alfaro M."/>
            <person name="Sun H."/>
            <person name="Tritt A."/>
            <person name="Yoshinaga Y."/>
            <person name="Zwiers L.-H.L."/>
            <person name="Turgeon B.G."/>
            <person name="Goodwin S.B."/>
            <person name="Spatafora J.W."/>
            <person name="Crous P.W."/>
            <person name="Grigoriev I.V."/>
        </authorList>
    </citation>
    <scope>NUCLEOTIDE SEQUENCE [LARGE SCALE GENOMIC DNA]</scope>
    <source>
        <strain evidence="7 8">CBS 611.86</strain>
    </source>
</reference>
<dbReference type="InterPro" id="IPR049161">
    <property type="entry name" value="GH59_cat"/>
</dbReference>
<dbReference type="InterPro" id="IPR013780">
    <property type="entry name" value="Glyco_hydro_b"/>
</dbReference>
<dbReference type="GO" id="GO:0006680">
    <property type="term" value="P:glucosylceramide catabolic process"/>
    <property type="evidence" value="ECO:0007669"/>
    <property type="project" value="TreeGrafter"/>
</dbReference>
<dbReference type="EMBL" id="JAADJZ010000023">
    <property type="protein sequence ID" value="KAF2867417.1"/>
    <property type="molecule type" value="Genomic_DNA"/>
</dbReference>
<proteinExistence type="inferred from homology"/>
<dbReference type="GO" id="GO:0016020">
    <property type="term" value="C:membrane"/>
    <property type="evidence" value="ECO:0007669"/>
    <property type="project" value="GOC"/>
</dbReference>
<feature type="chain" id="PRO_5028977720" evidence="4">
    <location>
        <begin position="19"/>
        <end position="481"/>
    </location>
</feature>
<gene>
    <name evidence="7" type="ORF">BDV95DRAFT_502861</name>
</gene>
<evidence type="ECO:0000256" key="4">
    <source>
        <dbReference type="SAM" id="SignalP"/>
    </source>
</evidence>
<dbReference type="Proteomes" id="UP000481861">
    <property type="component" value="Unassembled WGS sequence"/>
</dbReference>
<dbReference type="Gene3D" id="2.60.40.1180">
    <property type="entry name" value="Golgi alpha-mannosidase II"/>
    <property type="match status" value="1"/>
</dbReference>
<keyword evidence="2 4" id="KW-0732">Signal</keyword>
<feature type="domain" description="Glycosyl hydrolase family 59 catalytic" evidence="5">
    <location>
        <begin position="44"/>
        <end position="376"/>
    </location>
</feature>
<evidence type="ECO:0000313" key="7">
    <source>
        <dbReference type="EMBL" id="KAF2867417.1"/>
    </source>
</evidence>
<dbReference type="Pfam" id="PF02057">
    <property type="entry name" value="Glyco_hydro_59"/>
    <property type="match status" value="1"/>
</dbReference>